<sequence length="219" mass="22902">MLRFLPAVLACLLLAGLAALQVMLPTGDLPADDAGLAARRPALVEGPAAPEFPEIEARPLFSPDRRPAAGPADTTTAEYFAVIGIGTTAESATALLRIGERDTRRIRPGDEVEGWTVDAILPDAVTLTRDGESLRLTLGAAPAAPSTGSGEPDPRPAEMDTLPDDDLTGDDRPGAPPTAGEMPPGSDRATDPATAPRPDKSWLPPAMQNMPGIERFIEK</sequence>
<name>A0A317E704_9PROT</name>
<keyword evidence="4" id="KW-1185">Reference proteome</keyword>
<organism evidence="3 4">
    <name type="scientific">Zavarzinia aquatilis</name>
    <dbReference type="NCBI Taxonomy" id="2211142"/>
    <lineage>
        <taxon>Bacteria</taxon>
        <taxon>Pseudomonadati</taxon>
        <taxon>Pseudomonadota</taxon>
        <taxon>Alphaproteobacteria</taxon>
        <taxon>Rhodospirillales</taxon>
        <taxon>Zavarziniaceae</taxon>
        <taxon>Zavarzinia</taxon>
    </lineage>
</organism>
<feature type="chain" id="PRO_5016304648" description="Type II secretion system protein GspC N-terminal domain-containing protein" evidence="2">
    <location>
        <begin position="21"/>
        <end position="219"/>
    </location>
</feature>
<accession>A0A317E704</accession>
<dbReference type="RefSeq" id="WP_109905398.1">
    <property type="nucleotide sequence ID" value="NZ_QGLE01000005.1"/>
</dbReference>
<dbReference type="AlphaFoldDB" id="A0A317E704"/>
<evidence type="ECO:0000313" key="4">
    <source>
        <dbReference type="Proteomes" id="UP000245461"/>
    </source>
</evidence>
<evidence type="ECO:0008006" key="5">
    <source>
        <dbReference type="Google" id="ProtNLM"/>
    </source>
</evidence>
<proteinExistence type="predicted"/>
<reference evidence="3 4" key="1">
    <citation type="submission" date="2018-05" db="EMBL/GenBank/DDBJ databases">
        <title>Zavarzinia sp. HR-AS.</title>
        <authorList>
            <person name="Lee Y."/>
            <person name="Jeon C.O."/>
        </authorList>
    </citation>
    <scope>NUCLEOTIDE SEQUENCE [LARGE SCALE GENOMIC DNA]</scope>
    <source>
        <strain evidence="3 4">HR-AS</strain>
    </source>
</reference>
<evidence type="ECO:0000256" key="2">
    <source>
        <dbReference type="SAM" id="SignalP"/>
    </source>
</evidence>
<dbReference type="EMBL" id="QGLE01000005">
    <property type="protein sequence ID" value="PWR22817.1"/>
    <property type="molecule type" value="Genomic_DNA"/>
</dbReference>
<dbReference type="OrthoDB" id="7226105at2"/>
<evidence type="ECO:0000256" key="1">
    <source>
        <dbReference type="SAM" id="MobiDB-lite"/>
    </source>
</evidence>
<feature type="signal peptide" evidence="2">
    <location>
        <begin position="1"/>
        <end position="20"/>
    </location>
</feature>
<evidence type="ECO:0000313" key="3">
    <source>
        <dbReference type="EMBL" id="PWR22817.1"/>
    </source>
</evidence>
<dbReference type="Proteomes" id="UP000245461">
    <property type="component" value="Unassembled WGS sequence"/>
</dbReference>
<keyword evidence="2" id="KW-0732">Signal</keyword>
<feature type="region of interest" description="Disordered" evidence="1">
    <location>
        <begin position="138"/>
        <end position="219"/>
    </location>
</feature>
<protein>
    <recommendedName>
        <fullName evidence="5">Type II secretion system protein GspC N-terminal domain-containing protein</fullName>
    </recommendedName>
</protein>
<gene>
    <name evidence="3" type="ORF">DKG74_10340</name>
</gene>
<comment type="caution">
    <text evidence="3">The sequence shown here is derived from an EMBL/GenBank/DDBJ whole genome shotgun (WGS) entry which is preliminary data.</text>
</comment>
<feature type="compositionally biased region" description="Low complexity" evidence="1">
    <location>
        <begin position="138"/>
        <end position="149"/>
    </location>
</feature>